<reference evidence="2" key="1">
    <citation type="journal article" date="2015" name="Nature">
        <title>Complex archaea that bridge the gap between prokaryotes and eukaryotes.</title>
        <authorList>
            <person name="Spang A."/>
            <person name="Saw J.H."/>
            <person name="Jorgensen S.L."/>
            <person name="Zaremba-Niedzwiedzka K."/>
            <person name="Martijn J."/>
            <person name="Lind A.E."/>
            <person name="van Eijk R."/>
            <person name="Schleper C."/>
            <person name="Guy L."/>
            <person name="Ettema T.J."/>
        </authorList>
    </citation>
    <scope>NUCLEOTIDE SEQUENCE</scope>
</reference>
<feature type="transmembrane region" description="Helical" evidence="1">
    <location>
        <begin position="7"/>
        <end position="29"/>
    </location>
</feature>
<name>A0A0F9LM83_9ZZZZ</name>
<keyword evidence="1" id="KW-0812">Transmembrane</keyword>
<proteinExistence type="predicted"/>
<accession>A0A0F9LM83</accession>
<evidence type="ECO:0000313" key="2">
    <source>
        <dbReference type="EMBL" id="KKM96169.1"/>
    </source>
</evidence>
<dbReference type="AlphaFoldDB" id="A0A0F9LM83"/>
<keyword evidence="1" id="KW-0472">Membrane</keyword>
<comment type="caution">
    <text evidence="2">The sequence shown here is derived from an EMBL/GenBank/DDBJ whole genome shotgun (WGS) entry which is preliminary data.</text>
</comment>
<evidence type="ECO:0000256" key="1">
    <source>
        <dbReference type="SAM" id="Phobius"/>
    </source>
</evidence>
<protein>
    <submittedName>
        <fullName evidence="2">Uncharacterized protein</fullName>
    </submittedName>
</protein>
<organism evidence="2">
    <name type="scientific">marine sediment metagenome</name>
    <dbReference type="NCBI Taxonomy" id="412755"/>
    <lineage>
        <taxon>unclassified sequences</taxon>
        <taxon>metagenomes</taxon>
        <taxon>ecological metagenomes</taxon>
    </lineage>
</organism>
<dbReference type="EMBL" id="LAZR01005915">
    <property type="protein sequence ID" value="KKM96169.1"/>
    <property type="molecule type" value="Genomic_DNA"/>
</dbReference>
<sequence length="49" mass="5786">MKYLANLDYSLFIILLGFCTISFTLYVSYRYNYNCQSCGSHLRNKGKVY</sequence>
<gene>
    <name evidence="2" type="ORF">LCGC14_1180870</name>
</gene>
<keyword evidence="1" id="KW-1133">Transmembrane helix</keyword>